<dbReference type="Proteomes" id="UP001255416">
    <property type="component" value="Unassembled WGS sequence"/>
</dbReference>
<dbReference type="InterPro" id="IPR050832">
    <property type="entry name" value="Bact_Acetyltransf"/>
</dbReference>
<dbReference type="InterPro" id="IPR016181">
    <property type="entry name" value="Acyl_CoA_acyltransferase"/>
</dbReference>
<dbReference type="Gene3D" id="3.40.630.30">
    <property type="match status" value="1"/>
</dbReference>
<dbReference type="PANTHER" id="PTHR43877:SF2">
    <property type="entry name" value="AMINOALKYLPHOSPHONATE N-ACETYLTRANSFERASE-RELATED"/>
    <property type="match status" value="1"/>
</dbReference>
<dbReference type="CDD" id="cd04301">
    <property type="entry name" value="NAT_SF"/>
    <property type="match status" value="1"/>
</dbReference>
<comment type="caution">
    <text evidence="4">The sequence shown here is derived from an EMBL/GenBank/DDBJ whole genome shotgun (WGS) entry which is preliminary data.</text>
</comment>
<gene>
    <name evidence="4" type="ORF">QO231_18675</name>
</gene>
<dbReference type="PANTHER" id="PTHR43877">
    <property type="entry name" value="AMINOALKYLPHOSPHONATE N-ACETYLTRANSFERASE-RELATED-RELATED"/>
    <property type="match status" value="1"/>
</dbReference>
<name>A0ABU3VI60_9RHOB</name>
<evidence type="ECO:0000313" key="4">
    <source>
        <dbReference type="EMBL" id="MDU9005861.1"/>
    </source>
</evidence>
<evidence type="ECO:0000259" key="3">
    <source>
        <dbReference type="PROSITE" id="PS51186"/>
    </source>
</evidence>
<feature type="domain" description="N-acetyltransferase" evidence="3">
    <location>
        <begin position="10"/>
        <end position="202"/>
    </location>
</feature>
<dbReference type="PROSITE" id="PS51186">
    <property type="entry name" value="GNAT"/>
    <property type="match status" value="1"/>
</dbReference>
<evidence type="ECO:0000313" key="5">
    <source>
        <dbReference type="Proteomes" id="UP001255416"/>
    </source>
</evidence>
<protein>
    <submittedName>
        <fullName evidence="4">GNAT family N-acetyltransferase</fullName>
    </submittedName>
</protein>
<proteinExistence type="predicted"/>
<dbReference type="InterPro" id="IPR000182">
    <property type="entry name" value="GNAT_dom"/>
</dbReference>
<accession>A0ABU3VI60</accession>
<keyword evidence="2" id="KW-0012">Acyltransferase</keyword>
<sequence length="203" mass="22597">MTTDHHITHIEVAPGFHPHERELAALLFWQAFRGKLGRIMWPEARALEFITSNLDPEFALAARDRNGNLLGMAGFKTAEGSLLGGGFSDLAASYGWVGALWRGPILELLERDIEDGVLLMDGIFVSKEARGRGVGTALLSAIVDTARHLRMSKVRLDVIDSNPRARALYERQGFVEISKEDVGLLRYLLHFRTSTRMQRALAS</sequence>
<keyword evidence="1" id="KW-0808">Transferase</keyword>
<reference evidence="5" key="1">
    <citation type="submission" date="2023-05" db="EMBL/GenBank/DDBJ databases">
        <title>Sedimentitalea sp. nov. JM2-8.</title>
        <authorList>
            <person name="Huang J."/>
        </authorList>
    </citation>
    <scope>NUCLEOTIDE SEQUENCE [LARGE SCALE GENOMIC DNA]</scope>
    <source>
        <strain evidence="5">KHS03</strain>
    </source>
</reference>
<evidence type="ECO:0000256" key="1">
    <source>
        <dbReference type="ARBA" id="ARBA00022679"/>
    </source>
</evidence>
<dbReference type="RefSeq" id="WP_316779901.1">
    <property type="nucleotide sequence ID" value="NZ_JASMWN010000017.1"/>
</dbReference>
<dbReference type="EMBL" id="JASMWN010000017">
    <property type="protein sequence ID" value="MDU9005861.1"/>
    <property type="molecule type" value="Genomic_DNA"/>
</dbReference>
<dbReference type="SUPFAM" id="SSF55729">
    <property type="entry name" value="Acyl-CoA N-acyltransferases (Nat)"/>
    <property type="match status" value="1"/>
</dbReference>
<keyword evidence="5" id="KW-1185">Reference proteome</keyword>
<evidence type="ECO:0000256" key="2">
    <source>
        <dbReference type="ARBA" id="ARBA00023315"/>
    </source>
</evidence>
<organism evidence="4 5">
    <name type="scientific">Sedimentitalea todarodis</name>
    <dbReference type="NCBI Taxonomy" id="1631240"/>
    <lineage>
        <taxon>Bacteria</taxon>
        <taxon>Pseudomonadati</taxon>
        <taxon>Pseudomonadota</taxon>
        <taxon>Alphaproteobacteria</taxon>
        <taxon>Rhodobacterales</taxon>
        <taxon>Paracoccaceae</taxon>
        <taxon>Sedimentitalea</taxon>
    </lineage>
</organism>
<dbReference type="Pfam" id="PF00583">
    <property type="entry name" value="Acetyltransf_1"/>
    <property type="match status" value="1"/>
</dbReference>